<gene>
    <name evidence="2" type="primary">LOC142181313</name>
</gene>
<evidence type="ECO:0000313" key="1">
    <source>
        <dbReference type="Proteomes" id="UP000790787"/>
    </source>
</evidence>
<reference evidence="1" key="1">
    <citation type="journal article" date="2014" name="Nat. Commun.">
        <title>The tobacco genome sequence and its comparison with those of tomato and potato.</title>
        <authorList>
            <person name="Sierro N."/>
            <person name="Battey J.N."/>
            <person name="Ouadi S."/>
            <person name="Bakaher N."/>
            <person name="Bovet L."/>
            <person name="Willig A."/>
            <person name="Goepfert S."/>
            <person name="Peitsch M.C."/>
            <person name="Ivanov N.V."/>
        </authorList>
    </citation>
    <scope>NUCLEOTIDE SEQUENCE [LARGE SCALE GENOMIC DNA]</scope>
</reference>
<evidence type="ECO:0000313" key="2">
    <source>
        <dbReference type="RefSeq" id="XP_075110436.1"/>
    </source>
</evidence>
<proteinExistence type="predicted"/>
<organism evidence="1 2">
    <name type="scientific">Nicotiana tabacum</name>
    <name type="common">Common tobacco</name>
    <dbReference type="NCBI Taxonomy" id="4097"/>
    <lineage>
        <taxon>Eukaryota</taxon>
        <taxon>Viridiplantae</taxon>
        <taxon>Streptophyta</taxon>
        <taxon>Embryophyta</taxon>
        <taxon>Tracheophyta</taxon>
        <taxon>Spermatophyta</taxon>
        <taxon>Magnoliopsida</taxon>
        <taxon>eudicotyledons</taxon>
        <taxon>Gunneridae</taxon>
        <taxon>Pentapetalae</taxon>
        <taxon>asterids</taxon>
        <taxon>lamiids</taxon>
        <taxon>Solanales</taxon>
        <taxon>Solanaceae</taxon>
        <taxon>Nicotianoideae</taxon>
        <taxon>Nicotianeae</taxon>
        <taxon>Nicotiana</taxon>
    </lineage>
</organism>
<dbReference type="Proteomes" id="UP000790787">
    <property type="component" value="Chromosome 5"/>
</dbReference>
<sequence>MRWLIRNVRGINKWHKRKELKNYLKNKNISLAGIIETRVKEHNTRSVSHHIAPGWEMFNNYNAAVNGRIWLLWDTNYYSVRVIKAEAQVLHCAVTNIRNDHEYAGSIVYGFNTVEQRKLLWDNLKEIEQMTSIPWVIGGDFNAVLQLQDRMHGNPITKAETQDFSKCIQDMKLSELTWEGDYYTWSNKQGGGDRTWSRIDRMFGNYEWMMQWGHISTVYELPFISDHAPVTLTFNDQHRSRKIPFKFFNIWVEHERFNYEVQQIWEQSFHRQKMQNVWMKLKALRLVLRKLNVEEFKFIRQKIEIAKIELEQVQKSIDTSSSSELLLQEKELIQNLEKWDLIEEGALKQKARAKWIQLGDSNSKYFSAVMKERSQRKQIVELHSSTGSRITDSESIEREIVEFYKSLMGTAAHSLPAIDKRVICMGTKLNQQQRIELCREVTPEEIYEGLCSINNEGSWCGWL</sequence>
<dbReference type="RefSeq" id="XP_075110436.1">
    <property type="nucleotide sequence ID" value="XM_075254335.1"/>
</dbReference>
<reference evidence="2" key="2">
    <citation type="submission" date="2025-08" db="UniProtKB">
        <authorList>
            <consortium name="RefSeq"/>
        </authorList>
    </citation>
    <scope>IDENTIFICATION</scope>
    <source>
        <tissue evidence="2">Leaf</tissue>
    </source>
</reference>
<name>A0AC58ULS6_TOBAC</name>
<accession>A0AC58ULS6</accession>
<keyword evidence="1" id="KW-1185">Reference proteome</keyword>
<protein>
    <submittedName>
        <fullName evidence="2">Uncharacterized protein LOC142181313</fullName>
    </submittedName>
</protein>